<evidence type="ECO:0000313" key="7">
    <source>
        <dbReference type="Proteomes" id="UP000298433"/>
    </source>
</evidence>
<evidence type="ECO:0000256" key="3">
    <source>
        <dbReference type="ARBA" id="ARBA00023163"/>
    </source>
</evidence>
<keyword evidence="3" id="KW-0804">Transcription</keyword>
<keyword evidence="7" id="KW-1185">Reference proteome</keyword>
<dbReference type="InterPro" id="IPR001845">
    <property type="entry name" value="HTH_ArsR_DNA-bd_dom"/>
</dbReference>
<feature type="region of interest" description="Disordered" evidence="4">
    <location>
        <begin position="97"/>
        <end position="177"/>
    </location>
</feature>
<evidence type="ECO:0000256" key="1">
    <source>
        <dbReference type="ARBA" id="ARBA00023015"/>
    </source>
</evidence>
<dbReference type="Gene3D" id="1.10.10.10">
    <property type="entry name" value="Winged helix-like DNA-binding domain superfamily/Winged helix DNA-binding domain"/>
    <property type="match status" value="1"/>
</dbReference>
<dbReference type="InterPro" id="IPR036390">
    <property type="entry name" value="WH_DNA-bd_sf"/>
</dbReference>
<dbReference type="GO" id="GO:0003677">
    <property type="term" value="F:DNA binding"/>
    <property type="evidence" value="ECO:0007669"/>
    <property type="project" value="UniProtKB-KW"/>
</dbReference>
<dbReference type="EMBL" id="SOGN01000015">
    <property type="protein sequence ID" value="TFC83385.1"/>
    <property type="molecule type" value="Genomic_DNA"/>
</dbReference>
<accession>A0A4R8XWU6</accession>
<dbReference type="InterPro" id="IPR011991">
    <property type="entry name" value="ArsR-like_HTH"/>
</dbReference>
<dbReference type="PANTHER" id="PTHR43132:SF2">
    <property type="entry name" value="ARSENICAL RESISTANCE OPERON REPRESSOR ARSR-RELATED"/>
    <property type="match status" value="1"/>
</dbReference>
<evidence type="ECO:0000313" key="6">
    <source>
        <dbReference type="EMBL" id="TFC83385.1"/>
    </source>
</evidence>
<reference evidence="6 7" key="1">
    <citation type="submission" date="2019-03" db="EMBL/GenBank/DDBJ databases">
        <title>Genomics of glacier-inhabiting Cryobacterium strains.</title>
        <authorList>
            <person name="Liu Q."/>
            <person name="Xin Y.-H."/>
        </authorList>
    </citation>
    <scope>NUCLEOTIDE SEQUENCE [LARGE SCALE GENOMIC DNA]</scope>
    <source>
        <strain evidence="6 7">TMT2-48-2</strain>
    </source>
</reference>
<evidence type="ECO:0000256" key="4">
    <source>
        <dbReference type="SAM" id="MobiDB-lite"/>
    </source>
</evidence>
<dbReference type="PROSITE" id="PS50987">
    <property type="entry name" value="HTH_ARSR_2"/>
    <property type="match status" value="1"/>
</dbReference>
<dbReference type="AlphaFoldDB" id="A0A4R8XWU6"/>
<dbReference type="CDD" id="cd00090">
    <property type="entry name" value="HTH_ARSR"/>
    <property type="match status" value="1"/>
</dbReference>
<gene>
    <name evidence="6" type="ORF">E3T23_02195</name>
</gene>
<organism evidence="6 7">
    <name type="scientific">Cryobacterium cheniae</name>
    <dbReference type="NCBI Taxonomy" id="1259262"/>
    <lineage>
        <taxon>Bacteria</taxon>
        <taxon>Bacillati</taxon>
        <taxon>Actinomycetota</taxon>
        <taxon>Actinomycetes</taxon>
        <taxon>Micrococcales</taxon>
        <taxon>Microbacteriaceae</taxon>
        <taxon>Cryobacterium</taxon>
    </lineage>
</organism>
<sequence>MPINTPTSDYELEEHRTVTDAAALRALANPLRGKVLELVLERAATVTELAEAIGRPKGTVAHHVATLVHAGLLRVVRTRRVRAMDERYYGRVAWTTRSTASSTPRKPPRPSFSATEPVRRSTSTSPPTEPWAGSGRACWKRFTWPGPPTARRTGTRSWSREPTTRSPHSTRGPAWTWSAKASSGRAGWCCTTGTRPA</sequence>
<dbReference type="SUPFAM" id="SSF46785">
    <property type="entry name" value="Winged helix' DNA-binding domain"/>
    <property type="match status" value="1"/>
</dbReference>
<comment type="caution">
    <text evidence="6">The sequence shown here is derived from an EMBL/GenBank/DDBJ whole genome shotgun (WGS) entry which is preliminary data.</text>
</comment>
<dbReference type="Pfam" id="PF12840">
    <property type="entry name" value="HTH_20"/>
    <property type="match status" value="1"/>
</dbReference>
<dbReference type="OrthoDB" id="7945987at2"/>
<dbReference type="InterPro" id="IPR051011">
    <property type="entry name" value="Metal_resp_trans_reg"/>
</dbReference>
<name>A0A4R8XWU6_9MICO</name>
<dbReference type="PANTHER" id="PTHR43132">
    <property type="entry name" value="ARSENICAL RESISTANCE OPERON REPRESSOR ARSR-RELATED"/>
    <property type="match status" value="1"/>
</dbReference>
<dbReference type="GO" id="GO:0003700">
    <property type="term" value="F:DNA-binding transcription factor activity"/>
    <property type="evidence" value="ECO:0007669"/>
    <property type="project" value="InterPro"/>
</dbReference>
<keyword evidence="2" id="KW-0238">DNA-binding</keyword>
<dbReference type="SMART" id="SM00418">
    <property type="entry name" value="HTH_ARSR"/>
    <property type="match status" value="1"/>
</dbReference>
<evidence type="ECO:0000259" key="5">
    <source>
        <dbReference type="PROSITE" id="PS50987"/>
    </source>
</evidence>
<proteinExistence type="predicted"/>
<evidence type="ECO:0000256" key="2">
    <source>
        <dbReference type="ARBA" id="ARBA00023125"/>
    </source>
</evidence>
<protein>
    <submittedName>
        <fullName evidence="6">ArsR family transcriptional regulator</fullName>
    </submittedName>
</protein>
<dbReference type="InterPro" id="IPR036388">
    <property type="entry name" value="WH-like_DNA-bd_sf"/>
</dbReference>
<feature type="domain" description="HTH arsR-type" evidence="5">
    <location>
        <begin position="12"/>
        <end position="106"/>
    </location>
</feature>
<dbReference type="Proteomes" id="UP000298433">
    <property type="component" value="Unassembled WGS sequence"/>
</dbReference>
<keyword evidence="1" id="KW-0805">Transcription regulation</keyword>